<dbReference type="GO" id="GO:0015627">
    <property type="term" value="C:type II protein secretion system complex"/>
    <property type="evidence" value="ECO:0007669"/>
    <property type="project" value="InterPro"/>
</dbReference>
<keyword evidence="2" id="KW-0488">Methylation</keyword>
<dbReference type="NCBIfam" id="TIGR02532">
    <property type="entry name" value="IV_pilin_GFxxxE"/>
    <property type="match status" value="1"/>
</dbReference>
<dbReference type="InterPro" id="IPR012902">
    <property type="entry name" value="N_methyl_site"/>
</dbReference>
<evidence type="ECO:0000313" key="7">
    <source>
        <dbReference type="EMBL" id="RDH82586.1"/>
    </source>
</evidence>
<dbReference type="Proteomes" id="UP000254266">
    <property type="component" value="Unassembled WGS sequence"/>
</dbReference>
<dbReference type="EMBL" id="QFXC01000011">
    <property type="protein sequence ID" value="RDH82586.1"/>
    <property type="molecule type" value="Genomic_DNA"/>
</dbReference>
<dbReference type="Pfam" id="PF16732">
    <property type="entry name" value="ComP_DUS"/>
    <property type="match status" value="1"/>
</dbReference>
<keyword evidence="4 6" id="KW-1133">Transmembrane helix</keyword>
<evidence type="ECO:0000256" key="4">
    <source>
        <dbReference type="ARBA" id="ARBA00022989"/>
    </source>
</evidence>
<dbReference type="AlphaFoldDB" id="A0A370DEJ6"/>
<evidence type="ECO:0000256" key="5">
    <source>
        <dbReference type="ARBA" id="ARBA00023136"/>
    </source>
</evidence>
<reference evidence="7 8" key="1">
    <citation type="journal article" date="2018" name="ISME J.">
        <title>Endosymbiont genomes yield clues of tubeworm success.</title>
        <authorList>
            <person name="Li Y."/>
            <person name="Liles M.R."/>
            <person name="Halanych K.M."/>
        </authorList>
    </citation>
    <scope>NUCLEOTIDE SEQUENCE [LARGE SCALE GENOMIC DNA]</scope>
    <source>
        <strain evidence="7">A1464</strain>
    </source>
</reference>
<dbReference type="InterPro" id="IPR031982">
    <property type="entry name" value="PilE-like"/>
</dbReference>
<evidence type="ECO:0008006" key="9">
    <source>
        <dbReference type="Google" id="ProtNLM"/>
    </source>
</evidence>
<comment type="subcellular location">
    <subcellularLocation>
        <location evidence="1">Membrane</location>
        <topology evidence="1">Single-pass membrane protein</topology>
    </subcellularLocation>
</comment>
<comment type="caution">
    <text evidence="7">The sequence shown here is derived from an EMBL/GenBank/DDBJ whole genome shotgun (WGS) entry which is preliminary data.</text>
</comment>
<dbReference type="PRINTS" id="PR00885">
    <property type="entry name" value="BCTERIALGSPH"/>
</dbReference>
<organism evidence="7 8">
    <name type="scientific">endosymbiont of Galathealinum brachiosum</name>
    <dbReference type="NCBI Taxonomy" id="2200906"/>
    <lineage>
        <taxon>Bacteria</taxon>
        <taxon>Pseudomonadati</taxon>
        <taxon>Pseudomonadota</taxon>
        <taxon>Gammaproteobacteria</taxon>
        <taxon>sulfur-oxidizing symbionts</taxon>
    </lineage>
</organism>
<sequence length="130" mass="14154">MLKHNGFTLIEVLIVVAIVGILASVVIPSYQEFVLETKRTDGKAALLDMGDRQERYYSQNNTYASSTALLYGAAGTQLSPKEFYVLTINSGDTNAFLITATAQAEQTDDTACITMTYNQAGAKTPEACWE</sequence>
<keyword evidence="8" id="KW-1185">Reference proteome</keyword>
<dbReference type="GO" id="GO:0015628">
    <property type="term" value="P:protein secretion by the type II secretion system"/>
    <property type="evidence" value="ECO:0007669"/>
    <property type="project" value="InterPro"/>
</dbReference>
<gene>
    <name evidence="7" type="ORF">DIZ80_09890</name>
</gene>
<dbReference type="GO" id="GO:0016020">
    <property type="term" value="C:membrane"/>
    <property type="evidence" value="ECO:0007669"/>
    <property type="project" value="UniProtKB-SubCell"/>
</dbReference>
<dbReference type="SUPFAM" id="SSF54523">
    <property type="entry name" value="Pili subunits"/>
    <property type="match status" value="1"/>
</dbReference>
<accession>A0A370DEJ6</accession>
<dbReference type="GO" id="GO:0043683">
    <property type="term" value="P:type IV pilus assembly"/>
    <property type="evidence" value="ECO:0007669"/>
    <property type="project" value="InterPro"/>
</dbReference>
<keyword evidence="5 6" id="KW-0472">Membrane</keyword>
<proteinExistence type="predicted"/>
<dbReference type="PANTHER" id="PTHR30093">
    <property type="entry name" value="GENERAL SECRETION PATHWAY PROTEIN G"/>
    <property type="match status" value="1"/>
</dbReference>
<evidence type="ECO:0000256" key="1">
    <source>
        <dbReference type="ARBA" id="ARBA00004167"/>
    </source>
</evidence>
<name>A0A370DEJ6_9GAMM</name>
<dbReference type="Pfam" id="PF07963">
    <property type="entry name" value="N_methyl"/>
    <property type="match status" value="1"/>
</dbReference>
<evidence type="ECO:0000256" key="3">
    <source>
        <dbReference type="ARBA" id="ARBA00022692"/>
    </source>
</evidence>
<dbReference type="InterPro" id="IPR002416">
    <property type="entry name" value="T2SS_protein-GspH"/>
</dbReference>
<dbReference type="PANTHER" id="PTHR30093:SF47">
    <property type="entry name" value="TYPE IV PILUS NON-CORE MINOR PILIN PILE"/>
    <property type="match status" value="1"/>
</dbReference>
<evidence type="ECO:0000256" key="6">
    <source>
        <dbReference type="SAM" id="Phobius"/>
    </source>
</evidence>
<dbReference type="InterPro" id="IPR045584">
    <property type="entry name" value="Pilin-like"/>
</dbReference>
<dbReference type="Gene3D" id="3.30.700.10">
    <property type="entry name" value="Glycoprotein, Type 4 Pilin"/>
    <property type="match status" value="1"/>
</dbReference>
<evidence type="ECO:0000256" key="2">
    <source>
        <dbReference type="ARBA" id="ARBA00022481"/>
    </source>
</evidence>
<keyword evidence="3 6" id="KW-0812">Transmembrane</keyword>
<feature type="transmembrane region" description="Helical" evidence="6">
    <location>
        <begin position="6"/>
        <end position="30"/>
    </location>
</feature>
<evidence type="ECO:0000313" key="8">
    <source>
        <dbReference type="Proteomes" id="UP000254266"/>
    </source>
</evidence>
<protein>
    <recommendedName>
        <fullName evidence="9">Pilus assembly protein PilE</fullName>
    </recommendedName>
</protein>